<dbReference type="SMART" id="SM00895">
    <property type="entry name" value="FCD"/>
    <property type="match status" value="1"/>
</dbReference>
<dbReference type="Gene3D" id="1.20.120.530">
    <property type="entry name" value="GntR ligand-binding domain-like"/>
    <property type="match status" value="1"/>
</dbReference>
<dbReference type="EMBL" id="BJMM01000001">
    <property type="protein sequence ID" value="GEB47533.1"/>
    <property type="molecule type" value="Genomic_DNA"/>
</dbReference>
<keyword evidence="2" id="KW-0238">DNA-binding</keyword>
<dbReference type="CDD" id="cd07377">
    <property type="entry name" value="WHTH_GntR"/>
    <property type="match status" value="1"/>
</dbReference>
<comment type="caution">
    <text evidence="6">The sequence shown here is derived from an EMBL/GenBank/DDBJ whole genome shotgun (WGS) entry which is preliminary data.</text>
</comment>
<evidence type="ECO:0000313" key="6">
    <source>
        <dbReference type="EMBL" id="GEB47533.1"/>
    </source>
</evidence>
<gene>
    <name evidence="6" type="ORF">SCA03_00840</name>
</gene>
<sequence length="278" mass="29820">MASQADSRDETGTGAVTAGPSGAGRTSAGLHARLLAALGPAITAGEHPPGTVLRTDELAERYEVSRTVVREAVRVLESMRLVESRRRVGVTVLPLDEWNVYDPQVITWRLAGSDRPRQLRSLTTLRSGVEPVAARLAAEHATPEQAAAVTEHALGMVATSRGGRLEEYLVHDIAFHRAVLCASGNEMFARLGEVVAAVLTGRTHHDVMFSDPRQKAVTLHVQVAEAIRERDGERAEAAMRTITVDAMAELDVLVPQNGEGGERSDARAGEKRQGVSST</sequence>
<dbReference type="Pfam" id="PF07729">
    <property type="entry name" value="FCD"/>
    <property type="match status" value="1"/>
</dbReference>
<dbReference type="OrthoDB" id="4164516at2"/>
<organism evidence="6 7">
    <name type="scientific">Streptomyces cacaoi</name>
    <dbReference type="NCBI Taxonomy" id="1898"/>
    <lineage>
        <taxon>Bacteria</taxon>
        <taxon>Bacillati</taxon>
        <taxon>Actinomycetota</taxon>
        <taxon>Actinomycetes</taxon>
        <taxon>Kitasatosporales</taxon>
        <taxon>Streptomycetaceae</taxon>
        <taxon>Streptomyces</taxon>
    </lineage>
</organism>
<dbReference type="GO" id="GO:0003700">
    <property type="term" value="F:DNA-binding transcription factor activity"/>
    <property type="evidence" value="ECO:0007669"/>
    <property type="project" value="InterPro"/>
</dbReference>
<feature type="region of interest" description="Disordered" evidence="4">
    <location>
        <begin position="1"/>
        <end position="24"/>
    </location>
</feature>
<dbReference type="InterPro" id="IPR008920">
    <property type="entry name" value="TF_FadR/GntR_C"/>
</dbReference>
<keyword evidence="3" id="KW-0804">Transcription</keyword>
<feature type="compositionally biased region" description="Basic and acidic residues" evidence="4">
    <location>
        <begin position="1"/>
        <end position="11"/>
    </location>
</feature>
<protein>
    <submittedName>
        <fullName evidence="6">Transcriptional regulator</fullName>
    </submittedName>
</protein>
<dbReference type="PROSITE" id="PS50949">
    <property type="entry name" value="HTH_GNTR"/>
    <property type="match status" value="1"/>
</dbReference>
<dbReference type="PANTHER" id="PTHR43537">
    <property type="entry name" value="TRANSCRIPTIONAL REGULATOR, GNTR FAMILY"/>
    <property type="match status" value="1"/>
</dbReference>
<proteinExistence type="predicted"/>
<dbReference type="InterPro" id="IPR000524">
    <property type="entry name" value="Tscrpt_reg_HTH_GntR"/>
</dbReference>
<dbReference type="SUPFAM" id="SSF46785">
    <property type="entry name" value="Winged helix' DNA-binding domain"/>
    <property type="match status" value="1"/>
</dbReference>
<dbReference type="Gene3D" id="1.10.10.10">
    <property type="entry name" value="Winged helix-like DNA-binding domain superfamily/Winged helix DNA-binding domain"/>
    <property type="match status" value="1"/>
</dbReference>
<dbReference type="InterPro" id="IPR036390">
    <property type="entry name" value="WH_DNA-bd_sf"/>
</dbReference>
<evidence type="ECO:0000256" key="1">
    <source>
        <dbReference type="ARBA" id="ARBA00023015"/>
    </source>
</evidence>
<name>A0A4Y3QS98_STRCI</name>
<evidence type="ECO:0000256" key="4">
    <source>
        <dbReference type="SAM" id="MobiDB-lite"/>
    </source>
</evidence>
<accession>A0A4Y3QS98</accession>
<dbReference type="GO" id="GO:0003677">
    <property type="term" value="F:DNA binding"/>
    <property type="evidence" value="ECO:0007669"/>
    <property type="project" value="UniProtKB-KW"/>
</dbReference>
<dbReference type="Proteomes" id="UP000319210">
    <property type="component" value="Unassembled WGS sequence"/>
</dbReference>
<feature type="domain" description="HTH gntR-type" evidence="5">
    <location>
        <begin position="28"/>
        <end position="95"/>
    </location>
</feature>
<dbReference type="SMART" id="SM00345">
    <property type="entry name" value="HTH_GNTR"/>
    <property type="match status" value="1"/>
</dbReference>
<evidence type="ECO:0000256" key="2">
    <source>
        <dbReference type="ARBA" id="ARBA00023125"/>
    </source>
</evidence>
<dbReference type="InterPro" id="IPR011711">
    <property type="entry name" value="GntR_C"/>
</dbReference>
<dbReference type="AlphaFoldDB" id="A0A4Y3QS98"/>
<feature type="compositionally biased region" description="Basic and acidic residues" evidence="4">
    <location>
        <begin position="260"/>
        <end position="278"/>
    </location>
</feature>
<dbReference type="Pfam" id="PF00392">
    <property type="entry name" value="GntR"/>
    <property type="match status" value="1"/>
</dbReference>
<evidence type="ECO:0000256" key="3">
    <source>
        <dbReference type="ARBA" id="ARBA00023163"/>
    </source>
</evidence>
<feature type="region of interest" description="Disordered" evidence="4">
    <location>
        <begin position="255"/>
        <end position="278"/>
    </location>
</feature>
<dbReference type="InterPro" id="IPR036388">
    <property type="entry name" value="WH-like_DNA-bd_sf"/>
</dbReference>
<evidence type="ECO:0000259" key="5">
    <source>
        <dbReference type="PROSITE" id="PS50949"/>
    </source>
</evidence>
<keyword evidence="1" id="KW-0805">Transcription regulation</keyword>
<dbReference type="PANTHER" id="PTHR43537:SF44">
    <property type="entry name" value="GNTR FAMILY REGULATORY PROTEIN"/>
    <property type="match status" value="1"/>
</dbReference>
<reference evidence="6 7" key="1">
    <citation type="submission" date="2019-06" db="EMBL/GenBank/DDBJ databases">
        <title>Whole genome shotgun sequence of Streptomyces cacaoi subsp. cacaoi NBRC 12748.</title>
        <authorList>
            <person name="Hosoyama A."/>
            <person name="Uohara A."/>
            <person name="Ohji S."/>
            <person name="Ichikawa N."/>
        </authorList>
    </citation>
    <scope>NUCLEOTIDE SEQUENCE [LARGE SCALE GENOMIC DNA]</scope>
    <source>
        <strain evidence="6 7">NBRC 12748</strain>
    </source>
</reference>
<dbReference type="SUPFAM" id="SSF48008">
    <property type="entry name" value="GntR ligand-binding domain-like"/>
    <property type="match status" value="1"/>
</dbReference>
<evidence type="ECO:0000313" key="7">
    <source>
        <dbReference type="Proteomes" id="UP000319210"/>
    </source>
</evidence>
<keyword evidence="7" id="KW-1185">Reference proteome</keyword>